<keyword evidence="1 3" id="KW-0963">Cytoplasm</keyword>
<dbReference type="SUPFAM" id="SSF74982">
    <property type="entry name" value="Small protein B (SmpB)"/>
    <property type="match status" value="1"/>
</dbReference>
<accession>A0A7Y0DZ07</accession>
<dbReference type="PANTHER" id="PTHR30308:SF2">
    <property type="entry name" value="SSRA-BINDING PROTEIN"/>
    <property type="match status" value="1"/>
</dbReference>
<dbReference type="InterPro" id="IPR020081">
    <property type="entry name" value="SsrA-bd_prot_CS"/>
</dbReference>
<dbReference type="Proteomes" id="UP000539372">
    <property type="component" value="Unassembled WGS sequence"/>
</dbReference>
<keyword evidence="2 3" id="KW-0694">RNA-binding</keyword>
<dbReference type="GO" id="GO:0070929">
    <property type="term" value="P:trans-translation"/>
    <property type="evidence" value="ECO:0007669"/>
    <property type="project" value="UniProtKB-UniRule"/>
</dbReference>
<dbReference type="Gene3D" id="2.40.280.10">
    <property type="match status" value="1"/>
</dbReference>
<dbReference type="NCBIfam" id="TIGR00086">
    <property type="entry name" value="smpB"/>
    <property type="match status" value="1"/>
</dbReference>
<comment type="subcellular location">
    <subcellularLocation>
        <location evidence="3">Cytoplasm</location>
    </subcellularLocation>
    <text evidence="3">The tmRNA-SmpB complex associates with stalled 70S ribosomes.</text>
</comment>
<gene>
    <name evidence="3 4" type="primary">smpB</name>
    <name evidence="4" type="ORF">HH303_06845</name>
</gene>
<name>A0A7Y0DZ07_9PROT</name>
<dbReference type="NCBIfam" id="NF003843">
    <property type="entry name" value="PRK05422.1"/>
    <property type="match status" value="1"/>
</dbReference>
<dbReference type="GO" id="GO:0070930">
    <property type="term" value="P:trans-translation-dependent protein tagging"/>
    <property type="evidence" value="ECO:0007669"/>
    <property type="project" value="TreeGrafter"/>
</dbReference>
<dbReference type="Pfam" id="PF01668">
    <property type="entry name" value="SmpB"/>
    <property type="match status" value="1"/>
</dbReference>
<evidence type="ECO:0000256" key="3">
    <source>
        <dbReference type="HAMAP-Rule" id="MF_00023"/>
    </source>
</evidence>
<dbReference type="GO" id="GO:0005829">
    <property type="term" value="C:cytosol"/>
    <property type="evidence" value="ECO:0007669"/>
    <property type="project" value="TreeGrafter"/>
</dbReference>
<proteinExistence type="inferred from homology"/>
<dbReference type="RefSeq" id="WP_169624488.1">
    <property type="nucleotide sequence ID" value="NZ_JABBNT010000002.1"/>
</dbReference>
<keyword evidence="5" id="KW-1185">Reference proteome</keyword>
<dbReference type="PROSITE" id="PS01317">
    <property type="entry name" value="SSRP"/>
    <property type="match status" value="1"/>
</dbReference>
<evidence type="ECO:0000313" key="5">
    <source>
        <dbReference type="Proteomes" id="UP000539372"/>
    </source>
</evidence>
<evidence type="ECO:0000256" key="2">
    <source>
        <dbReference type="ARBA" id="ARBA00022884"/>
    </source>
</evidence>
<dbReference type="CDD" id="cd09294">
    <property type="entry name" value="SmpB"/>
    <property type="match status" value="1"/>
</dbReference>
<reference evidence="4 5" key="1">
    <citation type="submission" date="2020-04" db="EMBL/GenBank/DDBJ databases">
        <title>Rhodospirillaceae bacterium KN72 isolated from deep sea.</title>
        <authorList>
            <person name="Zhang D.-C."/>
        </authorList>
    </citation>
    <scope>NUCLEOTIDE SEQUENCE [LARGE SCALE GENOMIC DNA]</scope>
    <source>
        <strain evidence="4 5">KN72</strain>
    </source>
</reference>
<protein>
    <recommendedName>
        <fullName evidence="3">SsrA-binding protein</fullName>
    </recommendedName>
    <alternativeName>
        <fullName evidence="3">Small protein B</fullName>
    </alternativeName>
</protein>
<dbReference type="AlphaFoldDB" id="A0A7Y0DZ07"/>
<organism evidence="4 5">
    <name type="scientific">Pacificispira spongiicola</name>
    <dbReference type="NCBI Taxonomy" id="2729598"/>
    <lineage>
        <taxon>Bacteria</taxon>
        <taxon>Pseudomonadati</taxon>
        <taxon>Pseudomonadota</taxon>
        <taxon>Alphaproteobacteria</taxon>
        <taxon>Rhodospirillales</taxon>
        <taxon>Rhodospirillaceae</taxon>
        <taxon>Pacificispira</taxon>
    </lineage>
</organism>
<dbReference type="InterPro" id="IPR000037">
    <property type="entry name" value="SsrA-bd_prot"/>
</dbReference>
<comment type="caution">
    <text evidence="4">The sequence shown here is derived from an EMBL/GenBank/DDBJ whole genome shotgun (WGS) entry which is preliminary data.</text>
</comment>
<comment type="similarity">
    <text evidence="3">Belongs to the SmpB family.</text>
</comment>
<evidence type="ECO:0000256" key="1">
    <source>
        <dbReference type="ARBA" id="ARBA00022490"/>
    </source>
</evidence>
<dbReference type="PANTHER" id="PTHR30308">
    <property type="entry name" value="TMRNA-BINDING COMPONENT OF TRANS-TRANSLATION TAGGING COMPLEX"/>
    <property type="match status" value="1"/>
</dbReference>
<dbReference type="GO" id="GO:0003723">
    <property type="term" value="F:RNA binding"/>
    <property type="evidence" value="ECO:0007669"/>
    <property type="project" value="UniProtKB-UniRule"/>
</dbReference>
<dbReference type="InterPro" id="IPR023620">
    <property type="entry name" value="SmpB"/>
</dbReference>
<sequence length="162" mass="18418">MAKDKKKKPLLSTGTVAVNRRARHDYAIEEEFEAGIVLTGTEVKSLRLGTVNLSDAYAAPKGNSVFLHNLYIGEYPNAPGKFQHEPKRIRTLLLHKREVDRLLGAVQKDGLTLVPMRLFFNDRGIAKLIIGLGRGKKTFDKRQDIKQRDWDRRKAAILRREG</sequence>
<comment type="function">
    <text evidence="3">Required for rescue of stalled ribosomes mediated by trans-translation. Binds to transfer-messenger RNA (tmRNA), required for stable association of tmRNA with ribosomes. tmRNA and SmpB together mimic tRNA shape, replacing the anticodon stem-loop with SmpB. tmRNA is encoded by the ssrA gene; the 2 termini fold to resemble tRNA(Ala) and it encodes a 'tag peptide', a short internal open reading frame. During trans-translation Ala-aminoacylated tmRNA acts like a tRNA, entering the A-site of stalled ribosomes, displacing the stalled mRNA. The ribosome then switches to translate the ORF on the tmRNA; the nascent peptide is terminated with the 'tag peptide' encoded by the tmRNA and targeted for degradation. The ribosome is freed to recommence translation, which seems to be the essential function of trans-translation.</text>
</comment>
<evidence type="ECO:0000313" key="4">
    <source>
        <dbReference type="EMBL" id="NMM44187.1"/>
    </source>
</evidence>
<dbReference type="EMBL" id="JABBNT010000002">
    <property type="protein sequence ID" value="NMM44187.1"/>
    <property type="molecule type" value="Genomic_DNA"/>
</dbReference>
<dbReference type="HAMAP" id="MF_00023">
    <property type="entry name" value="SmpB"/>
    <property type="match status" value="1"/>
</dbReference>